<dbReference type="Pfam" id="PF07143">
    <property type="entry name" value="CrtC"/>
    <property type="match status" value="1"/>
</dbReference>
<dbReference type="EMBL" id="JAVDWE010000019">
    <property type="protein sequence ID" value="MDR7097148.1"/>
    <property type="molecule type" value="Genomic_DNA"/>
</dbReference>
<sequence>MNPLRRQLLIASAGAMVLPRAPAQVVHTPGSALRPRPLVFPRDHGTHNETRTEWWYLTGHARDATGRDFGFQVTFFRSRVDGTQSLRGPLAAKQLLFAHAAITDVSSGQLLHDQRIARWNGEPPTQTVRGVFASADDAHVVLRDWSLQRMPDGRYTTRVVGDELGIELTAVPEQAWLLQGEQGFSRKGPEPSQASFYVSQPHLTVSGTLAVQGQRFDVRGTAWLDHEWSEALLHPDAVGWEWIGMNLFDGRSLTAFQLRRQDGSKLWAGGSFRAAASAQSATGIDRFSPGEVDFQPLRWWTSPLTRARYPVEWRVRTPGDVYTVKAVIDPQELDSRASTGTVYWEGLSDLIDSHGKAVGRGYLEMTGYAQRLVL</sequence>
<dbReference type="Pfam" id="PF17186">
    <property type="entry name" value="Lipocalin_9"/>
    <property type="match status" value="1"/>
</dbReference>
<protein>
    <submittedName>
        <fullName evidence="2">Secreted hydrolase</fullName>
    </submittedName>
</protein>
<keyword evidence="2" id="KW-0378">Hydrolase</keyword>
<name>A0ABU1VIN1_9BURK</name>
<dbReference type="SUPFAM" id="SSF159245">
    <property type="entry name" value="AttH-like"/>
    <property type="match status" value="1"/>
</dbReference>
<organism evidence="2 3">
    <name type="scientific">Hydrogenophaga laconesensis</name>
    <dbReference type="NCBI Taxonomy" id="1805971"/>
    <lineage>
        <taxon>Bacteria</taxon>
        <taxon>Pseudomonadati</taxon>
        <taxon>Pseudomonadota</taxon>
        <taxon>Betaproteobacteria</taxon>
        <taxon>Burkholderiales</taxon>
        <taxon>Comamonadaceae</taxon>
        <taxon>Hydrogenophaga</taxon>
    </lineage>
</organism>
<dbReference type="Gene3D" id="2.40.370.10">
    <property type="entry name" value="AttH-like domain"/>
    <property type="match status" value="2"/>
</dbReference>
<keyword evidence="3" id="KW-1185">Reference proteome</keyword>
<gene>
    <name evidence="2" type="ORF">J2X09_004921</name>
</gene>
<evidence type="ECO:0000259" key="1">
    <source>
        <dbReference type="Pfam" id="PF07143"/>
    </source>
</evidence>
<accession>A0ABU1VIN1</accession>
<dbReference type="PANTHER" id="PTHR38591:SF1">
    <property type="entry name" value="BLL1000 PROTEIN"/>
    <property type="match status" value="1"/>
</dbReference>
<dbReference type="PANTHER" id="PTHR38591">
    <property type="entry name" value="HYDROLASE"/>
    <property type="match status" value="1"/>
</dbReference>
<comment type="caution">
    <text evidence="2">The sequence shown here is derived from an EMBL/GenBank/DDBJ whole genome shotgun (WGS) entry which is preliminary data.</text>
</comment>
<dbReference type="InterPro" id="IPR010791">
    <property type="entry name" value="AttH_dom"/>
</dbReference>
<dbReference type="GO" id="GO:0016787">
    <property type="term" value="F:hydrolase activity"/>
    <property type="evidence" value="ECO:0007669"/>
    <property type="project" value="UniProtKB-KW"/>
</dbReference>
<dbReference type="InterPro" id="IPR023374">
    <property type="entry name" value="AttH-like_dom_sf"/>
</dbReference>
<feature type="domain" description="AttH" evidence="1">
    <location>
        <begin position="52"/>
        <end position="230"/>
    </location>
</feature>
<evidence type="ECO:0000313" key="2">
    <source>
        <dbReference type="EMBL" id="MDR7097148.1"/>
    </source>
</evidence>
<dbReference type="Proteomes" id="UP001265550">
    <property type="component" value="Unassembled WGS sequence"/>
</dbReference>
<proteinExistence type="predicted"/>
<evidence type="ECO:0000313" key="3">
    <source>
        <dbReference type="Proteomes" id="UP001265550"/>
    </source>
</evidence>
<reference evidence="2 3" key="1">
    <citation type="submission" date="2023-07" db="EMBL/GenBank/DDBJ databases">
        <title>Sorghum-associated microbial communities from plants grown in Nebraska, USA.</title>
        <authorList>
            <person name="Schachtman D."/>
        </authorList>
    </citation>
    <scope>NUCLEOTIDE SEQUENCE [LARGE SCALE GENOMIC DNA]</scope>
    <source>
        <strain evidence="2 3">BE240</strain>
    </source>
</reference>